<comment type="subunit">
    <text evidence="11">Homooctamer.</text>
</comment>
<dbReference type="SUPFAM" id="SSF143597">
    <property type="entry name" value="YojJ-like"/>
    <property type="match status" value="1"/>
</dbReference>
<dbReference type="Gene3D" id="1.20.1260.110">
    <property type="entry name" value="DNA integrity scanning linker region"/>
    <property type="match status" value="1"/>
</dbReference>
<evidence type="ECO:0000256" key="4">
    <source>
        <dbReference type="ARBA" id="ARBA00022695"/>
    </source>
</evidence>
<feature type="binding site" evidence="11">
    <location>
        <position position="91"/>
    </location>
    <ligand>
        <name>ATP</name>
        <dbReference type="ChEBI" id="CHEBI:30616"/>
    </ligand>
</feature>
<dbReference type="InterPro" id="IPR010994">
    <property type="entry name" value="RuvA_2-like"/>
</dbReference>
<keyword evidence="10 11" id="KW-0234">DNA repair</keyword>
<dbReference type="RefSeq" id="WP_152886922.1">
    <property type="nucleotide sequence ID" value="NZ_WHJC01000005.1"/>
</dbReference>
<feature type="binding site" evidence="11">
    <location>
        <begin position="104"/>
        <end position="108"/>
    </location>
    <ligand>
        <name>ATP</name>
        <dbReference type="ChEBI" id="CHEBI:30616"/>
    </ligand>
</feature>
<protein>
    <recommendedName>
        <fullName evidence="11">DNA integrity scanning protein DisA</fullName>
    </recommendedName>
    <alternativeName>
        <fullName evidence="11">Cyclic di-AMP synthase</fullName>
        <shortName evidence="11">c-di-AMP synthase</shortName>
    </alternativeName>
    <alternativeName>
        <fullName evidence="11">Diadenylate cyclase</fullName>
        <ecNumber evidence="11">2.7.7.85</ecNumber>
    </alternativeName>
</protein>
<evidence type="ECO:0000256" key="7">
    <source>
        <dbReference type="ARBA" id="ARBA00022840"/>
    </source>
</evidence>
<keyword evidence="4 11" id="KW-0548">Nucleotidyltransferase</keyword>
<dbReference type="GO" id="GO:0004016">
    <property type="term" value="F:adenylate cyclase activity"/>
    <property type="evidence" value="ECO:0007669"/>
    <property type="project" value="TreeGrafter"/>
</dbReference>
<dbReference type="SUPFAM" id="SSF47781">
    <property type="entry name" value="RuvA domain 2-like"/>
    <property type="match status" value="1"/>
</dbReference>
<dbReference type="PANTHER" id="PTHR34185:SF3">
    <property type="entry name" value="DNA INTEGRITY SCANNING PROTEIN DISA"/>
    <property type="match status" value="1"/>
</dbReference>
<feature type="binding site" evidence="11">
    <location>
        <position position="73"/>
    </location>
    <ligand>
        <name>ATP</name>
        <dbReference type="ChEBI" id="CHEBI:30616"/>
    </ligand>
</feature>
<comment type="similarity">
    <text evidence="11">Belongs to the DisA family.</text>
</comment>
<dbReference type="InterPro" id="IPR050338">
    <property type="entry name" value="DisA"/>
</dbReference>
<name>A0A6I1MPZ2_9CLOT</name>
<dbReference type="Gene3D" id="1.10.150.20">
    <property type="entry name" value="5' to 3' exonuclease, C-terminal subdomain"/>
    <property type="match status" value="1"/>
</dbReference>
<accession>A0A6I1MPZ2</accession>
<dbReference type="GO" id="GO:0106408">
    <property type="term" value="F:diadenylate cyclase activity"/>
    <property type="evidence" value="ECO:0007669"/>
    <property type="project" value="UniProtKB-EC"/>
</dbReference>
<evidence type="ECO:0000256" key="10">
    <source>
        <dbReference type="ARBA" id="ARBA00023204"/>
    </source>
</evidence>
<gene>
    <name evidence="11 13" type="primary">disA</name>
    <name evidence="13" type="ORF">GBZ86_01075</name>
</gene>
<dbReference type="PANTHER" id="PTHR34185">
    <property type="entry name" value="DIADENYLATE CYCLASE"/>
    <property type="match status" value="1"/>
</dbReference>
<dbReference type="OrthoDB" id="41841at2"/>
<evidence type="ECO:0000256" key="8">
    <source>
        <dbReference type="ARBA" id="ARBA00022842"/>
    </source>
</evidence>
<comment type="function">
    <text evidence="11">Has also diadenylate cyclase activity, catalyzing the condensation of 2 ATP molecules into cyclic di-AMP (c-di-AMP). c-di-AMP acts as a signaling molecule that couples DNA integrity with progression of sporulation. The rise in c-di-AMP level generated by DisA while scanning the chromosome, operates as a positive signal that advances sporulation; upon encountering a lesion, the DisA focus arrests at the damaged site and halts c-di-AMP synthesis.</text>
</comment>
<evidence type="ECO:0000256" key="6">
    <source>
        <dbReference type="ARBA" id="ARBA00022763"/>
    </source>
</evidence>
<comment type="cofactor">
    <cofactor evidence="2 11">
        <name>Mg(2+)</name>
        <dbReference type="ChEBI" id="CHEBI:18420"/>
    </cofactor>
</comment>
<keyword evidence="7 11" id="KW-0067">ATP-binding</keyword>
<evidence type="ECO:0000259" key="12">
    <source>
        <dbReference type="PROSITE" id="PS51794"/>
    </source>
</evidence>
<evidence type="ECO:0000313" key="13">
    <source>
        <dbReference type="EMBL" id="MPQ42359.1"/>
    </source>
</evidence>
<reference evidence="13 14" key="1">
    <citation type="submission" date="2019-10" db="EMBL/GenBank/DDBJ databases">
        <title>The Genome Sequence of Clostridium tarantellae Isolated from Fish Brain.</title>
        <authorList>
            <person name="Bano L."/>
            <person name="Kiel M."/>
            <person name="Sales G."/>
            <person name="Doxey A.C."/>
            <person name="Mansfield M.J."/>
            <person name="Schiavone M."/>
            <person name="Rossetto O."/>
            <person name="Pirazzini M."/>
            <person name="Dobrindt U."/>
            <person name="Montecucco C."/>
        </authorList>
    </citation>
    <scope>NUCLEOTIDE SEQUENCE [LARGE SCALE GENOMIC DNA]</scope>
    <source>
        <strain evidence="13 14">DSM 3997</strain>
    </source>
</reference>
<dbReference type="InterPro" id="IPR003390">
    <property type="entry name" value="DNA_integrity_scan_DisA_N"/>
</dbReference>
<dbReference type="Proteomes" id="UP000430345">
    <property type="component" value="Unassembled WGS sequence"/>
</dbReference>
<dbReference type="GO" id="GO:0005524">
    <property type="term" value="F:ATP binding"/>
    <property type="evidence" value="ECO:0007669"/>
    <property type="project" value="UniProtKB-UniRule"/>
</dbReference>
<dbReference type="EC" id="2.7.7.85" evidence="11"/>
<feature type="domain" description="DAC" evidence="12">
    <location>
        <begin position="6"/>
        <end position="144"/>
    </location>
</feature>
<dbReference type="AlphaFoldDB" id="A0A6I1MPZ2"/>
<dbReference type="FunFam" id="3.40.1700.10:FF:000001">
    <property type="entry name" value="DNA integrity scanning protein DisA"/>
    <property type="match status" value="1"/>
</dbReference>
<keyword evidence="3 11" id="KW-0808">Transferase</keyword>
<sequence>MREKNDNELKNILKIMSPGTSLREGLENILRAKTGGLIVLGDTEQVLDLVDGGFNINSDYSPAYIYELAKMDGAIIVSSDLKRILYANTQLMPEQSITTYETGTRHRTAQRVAKQTGNVAIAISQRRNIITIYKSDIKYVLRDSSVVLSKANQAIQTLEKYVAVLERVINNLNILEFQDLATLFDVVTAIQRTEMVMRIVEEIEGYIIELGNEGRLISMQLNELVRSIEQDGILLIRDYCTEIVNYKDVYQSIQSLSAEDLLDLDQISRELGYIGKSLVDTLVSPKGYRIVSKIPRIPSVVIENLVKHFKKLKYVLEAGKDELDQVEGIGEARARAIKNGLRRTREQVLVNKNL</sequence>
<dbReference type="InterPro" id="IPR018906">
    <property type="entry name" value="DNA_integrity_scan_DisA_link"/>
</dbReference>
<keyword evidence="8 11" id="KW-0460">Magnesium</keyword>
<keyword evidence="5 11" id="KW-0547">Nucleotide-binding</keyword>
<dbReference type="NCBIfam" id="NF010009">
    <property type="entry name" value="PRK13482.1"/>
    <property type="match status" value="1"/>
</dbReference>
<comment type="function">
    <text evidence="11">Participates in a DNA-damage check-point that is active prior to asymmetric division when DNA is damaged. DisA forms globular foci that rapidly scan along the chromosomes during sporulation, searching for lesions. When a lesion is present, DisA pauses at the lesion site. This triggers a cellular response that culminates in a temporary block in sporulation initiation.</text>
</comment>
<dbReference type="PROSITE" id="PS51794">
    <property type="entry name" value="DAC"/>
    <property type="match status" value="1"/>
</dbReference>
<dbReference type="Pfam" id="PF10635">
    <property type="entry name" value="DisA-linker"/>
    <property type="match status" value="1"/>
</dbReference>
<evidence type="ECO:0000256" key="11">
    <source>
        <dbReference type="HAMAP-Rule" id="MF_01438"/>
    </source>
</evidence>
<evidence type="ECO:0000256" key="1">
    <source>
        <dbReference type="ARBA" id="ARBA00000877"/>
    </source>
</evidence>
<evidence type="ECO:0000256" key="2">
    <source>
        <dbReference type="ARBA" id="ARBA00001946"/>
    </source>
</evidence>
<dbReference type="GO" id="GO:0003677">
    <property type="term" value="F:DNA binding"/>
    <property type="evidence" value="ECO:0007669"/>
    <property type="project" value="UniProtKB-UniRule"/>
</dbReference>
<evidence type="ECO:0000256" key="9">
    <source>
        <dbReference type="ARBA" id="ARBA00023125"/>
    </source>
</evidence>
<organism evidence="13 14">
    <name type="scientific">Clostridium tarantellae</name>
    <dbReference type="NCBI Taxonomy" id="39493"/>
    <lineage>
        <taxon>Bacteria</taxon>
        <taxon>Bacillati</taxon>
        <taxon>Bacillota</taxon>
        <taxon>Clostridia</taxon>
        <taxon>Eubacteriales</taxon>
        <taxon>Clostridiaceae</taxon>
        <taxon>Clostridium</taxon>
    </lineage>
</organism>
<comment type="caution">
    <text evidence="13">The sequence shown here is derived from an EMBL/GenBank/DDBJ whole genome shotgun (WGS) entry which is preliminary data.</text>
</comment>
<dbReference type="InterPro" id="IPR023763">
    <property type="entry name" value="DNA_integrity_scanning_protein"/>
</dbReference>
<dbReference type="HAMAP" id="MF_01438">
    <property type="entry name" value="DisA"/>
    <property type="match status" value="1"/>
</dbReference>
<dbReference type="InterPro" id="IPR038331">
    <property type="entry name" value="DisA_sf"/>
</dbReference>
<dbReference type="Gene3D" id="3.40.1700.10">
    <property type="entry name" value="DNA integrity scanning protein, DisA, N-terminal domain"/>
    <property type="match status" value="1"/>
</dbReference>
<dbReference type="GO" id="GO:0006281">
    <property type="term" value="P:DNA repair"/>
    <property type="evidence" value="ECO:0007669"/>
    <property type="project" value="UniProtKB-UniRule"/>
</dbReference>
<keyword evidence="14" id="KW-1185">Reference proteome</keyword>
<keyword evidence="6 11" id="KW-0227">DNA damage</keyword>
<keyword evidence="9 11" id="KW-0238">DNA-binding</keyword>
<evidence type="ECO:0000313" key="14">
    <source>
        <dbReference type="Proteomes" id="UP000430345"/>
    </source>
</evidence>
<evidence type="ECO:0000256" key="5">
    <source>
        <dbReference type="ARBA" id="ARBA00022741"/>
    </source>
</evidence>
<comment type="catalytic activity">
    <reaction evidence="1 11">
        <text>2 ATP = 3',3'-c-di-AMP + 2 diphosphate</text>
        <dbReference type="Rhea" id="RHEA:35655"/>
        <dbReference type="ChEBI" id="CHEBI:30616"/>
        <dbReference type="ChEBI" id="CHEBI:33019"/>
        <dbReference type="ChEBI" id="CHEBI:71500"/>
        <dbReference type="EC" id="2.7.7.85"/>
    </reaction>
</comment>
<evidence type="ECO:0000256" key="3">
    <source>
        <dbReference type="ARBA" id="ARBA00022679"/>
    </source>
</evidence>
<dbReference type="InterPro" id="IPR036888">
    <property type="entry name" value="DNA_integrity_DisA_N_sf"/>
</dbReference>
<dbReference type="Pfam" id="PF02457">
    <property type="entry name" value="DAC"/>
    <property type="match status" value="1"/>
</dbReference>
<proteinExistence type="inferred from homology"/>
<dbReference type="EMBL" id="WHJC01000005">
    <property type="protein sequence ID" value="MPQ42359.1"/>
    <property type="molecule type" value="Genomic_DNA"/>
</dbReference>